<keyword evidence="3" id="KW-0804">Transcription</keyword>
<evidence type="ECO:0000313" key="6">
    <source>
        <dbReference type="Proteomes" id="UP000698924"/>
    </source>
</evidence>
<accession>A0AA40ZT52</accession>
<keyword evidence="1" id="KW-0805">Transcription regulation</keyword>
<organism evidence="5 6">
    <name type="scientific">Caecibacteroides pullorum</name>
    <dbReference type="NCBI Taxonomy" id="2725562"/>
    <lineage>
        <taxon>Bacteria</taxon>
        <taxon>Pseudomonadati</taxon>
        <taxon>Bacteroidota</taxon>
        <taxon>Bacteroidia</taxon>
        <taxon>Bacteroidales</taxon>
        <taxon>Bacteroidaceae</taxon>
        <taxon>Caecibacteroides</taxon>
    </lineage>
</organism>
<dbReference type="RefSeq" id="WP_021848831.1">
    <property type="nucleotide sequence ID" value="NZ_JAAZTS010000010.1"/>
</dbReference>
<evidence type="ECO:0000259" key="4">
    <source>
        <dbReference type="PROSITE" id="PS01124"/>
    </source>
</evidence>
<feature type="domain" description="HTH araC/xylS-type" evidence="4">
    <location>
        <begin position="198"/>
        <end position="296"/>
    </location>
</feature>
<keyword evidence="2" id="KW-0238">DNA-binding</keyword>
<dbReference type="SUPFAM" id="SSF51215">
    <property type="entry name" value="Regulatory protein AraC"/>
    <property type="match status" value="1"/>
</dbReference>
<dbReference type="PRINTS" id="PR00032">
    <property type="entry name" value="HTHARAC"/>
</dbReference>
<dbReference type="Pfam" id="PF12833">
    <property type="entry name" value="HTH_18"/>
    <property type="match status" value="1"/>
</dbReference>
<evidence type="ECO:0000313" key="5">
    <source>
        <dbReference type="EMBL" id="MBM6857513.1"/>
    </source>
</evidence>
<dbReference type="GO" id="GO:0043565">
    <property type="term" value="F:sequence-specific DNA binding"/>
    <property type="evidence" value="ECO:0007669"/>
    <property type="project" value="InterPro"/>
</dbReference>
<dbReference type="InterPro" id="IPR037923">
    <property type="entry name" value="HTH-like"/>
</dbReference>
<dbReference type="InterPro" id="IPR020449">
    <property type="entry name" value="Tscrpt_reg_AraC-type_HTH"/>
</dbReference>
<dbReference type="PANTHER" id="PTHR43280">
    <property type="entry name" value="ARAC-FAMILY TRANSCRIPTIONAL REGULATOR"/>
    <property type="match status" value="1"/>
</dbReference>
<dbReference type="Pfam" id="PF02311">
    <property type="entry name" value="AraC_binding"/>
    <property type="match status" value="1"/>
</dbReference>
<comment type="caution">
    <text evidence="5">The sequence shown here is derived from an EMBL/GenBank/DDBJ whole genome shotgun (WGS) entry which is preliminary data.</text>
</comment>
<name>A0AA40ZT52_9BACT</name>
<dbReference type="InterPro" id="IPR018062">
    <property type="entry name" value="HTH_AraC-typ_CS"/>
</dbReference>
<dbReference type="AlphaFoldDB" id="A0AA40ZT52"/>
<dbReference type="InterPro" id="IPR009057">
    <property type="entry name" value="Homeodomain-like_sf"/>
</dbReference>
<reference evidence="5 6" key="1">
    <citation type="journal article" date="2021" name="Sci. Rep.">
        <title>The distribution of antibiotic resistance genes in chicken gut microbiota commensals.</title>
        <authorList>
            <person name="Juricova H."/>
            <person name="Matiasovicova J."/>
            <person name="Kubasova T."/>
            <person name="Cejkova D."/>
            <person name="Rychlik I."/>
        </authorList>
    </citation>
    <scope>NUCLEOTIDE SEQUENCE [LARGE SCALE GENOMIC DNA]</scope>
    <source>
        <strain evidence="5 6">An421</strain>
    </source>
</reference>
<dbReference type="SMART" id="SM00342">
    <property type="entry name" value="HTH_ARAC"/>
    <property type="match status" value="1"/>
</dbReference>
<dbReference type="Gene3D" id="1.10.10.60">
    <property type="entry name" value="Homeodomain-like"/>
    <property type="match status" value="2"/>
</dbReference>
<evidence type="ECO:0000256" key="2">
    <source>
        <dbReference type="ARBA" id="ARBA00023125"/>
    </source>
</evidence>
<dbReference type="Proteomes" id="UP000698924">
    <property type="component" value="Unassembled WGS sequence"/>
</dbReference>
<gene>
    <name evidence="5" type="ORF">H6D15_07880</name>
</gene>
<evidence type="ECO:0000256" key="3">
    <source>
        <dbReference type="ARBA" id="ARBA00023163"/>
    </source>
</evidence>
<dbReference type="SUPFAM" id="SSF46689">
    <property type="entry name" value="Homeodomain-like"/>
    <property type="match status" value="2"/>
</dbReference>
<evidence type="ECO:0000256" key="1">
    <source>
        <dbReference type="ARBA" id="ARBA00023015"/>
    </source>
</evidence>
<dbReference type="PROSITE" id="PS00041">
    <property type="entry name" value="HTH_ARAC_FAMILY_1"/>
    <property type="match status" value="1"/>
</dbReference>
<proteinExistence type="predicted"/>
<dbReference type="EMBL" id="JACJMO010000009">
    <property type="protein sequence ID" value="MBM6857513.1"/>
    <property type="molecule type" value="Genomic_DNA"/>
</dbReference>
<sequence>MTKNFDDLGVEFKYLIVNDMDRKFGLWVNTVGFQPIPPGSPYPLKDHPSGYFFNAQKGRILHEYQIVYITKGRGLFSSETTRERQVCKGRMMFLLPGQWHTYHPYMQTGWNEYYIGFEGPVVDNLMRAGFFTPENQILEVGLNEELVSLFSQALEIAESDRTSAQQHLGGVVLHMLGMILSISKNKIYEMGDVDQKIEQAKIIMNENIFKDIDPEELAMKLNISYSWFRKVFKDYTGYAPAKYFQELKLRKAKQLLVGTSRSVKEISFLLGYKSTEHFFSLFKKHTGFTPMEYRSFGRETDTEEETEEMEEQ</sequence>
<protein>
    <submittedName>
        <fullName evidence="5">AraC family transcriptional regulator</fullName>
    </submittedName>
</protein>
<keyword evidence="6" id="KW-1185">Reference proteome</keyword>
<dbReference type="GO" id="GO:0003700">
    <property type="term" value="F:DNA-binding transcription factor activity"/>
    <property type="evidence" value="ECO:0007669"/>
    <property type="project" value="InterPro"/>
</dbReference>
<dbReference type="PROSITE" id="PS01124">
    <property type="entry name" value="HTH_ARAC_FAMILY_2"/>
    <property type="match status" value="1"/>
</dbReference>
<dbReference type="PANTHER" id="PTHR43280:SF30">
    <property type="entry name" value="MMSAB OPERON REGULATORY PROTEIN"/>
    <property type="match status" value="1"/>
</dbReference>
<dbReference type="InterPro" id="IPR003313">
    <property type="entry name" value="AraC-bd"/>
</dbReference>
<dbReference type="InterPro" id="IPR018060">
    <property type="entry name" value="HTH_AraC"/>
</dbReference>